<dbReference type="OrthoDB" id="8991911at2"/>
<dbReference type="PANTHER" id="PTHR34386">
    <property type="entry name" value="GLUTAREDOXIN"/>
    <property type="match status" value="1"/>
</dbReference>
<evidence type="ECO:0000313" key="3">
    <source>
        <dbReference type="EMBL" id="TDO38601.1"/>
    </source>
</evidence>
<keyword evidence="1" id="KW-0472">Membrane</keyword>
<dbReference type="GO" id="GO:0009055">
    <property type="term" value="F:electron transfer activity"/>
    <property type="evidence" value="ECO:0007669"/>
    <property type="project" value="TreeGrafter"/>
</dbReference>
<comment type="caution">
    <text evidence="3">The sequence shown here is derived from an EMBL/GenBank/DDBJ whole genome shotgun (WGS) entry which is preliminary data.</text>
</comment>
<dbReference type="RefSeq" id="WP_133873050.1">
    <property type="nucleotide sequence ID" value="NZ_BOMD01000019.1"/>
</dbReference>
<keyword evidence="1" id="KW-1133">Transmembrane helix</keyword>
<dbReference type="Proteomes" id="UP000294901">
    <property type="component" value="Unassembled WGS sequence"/>
</dbReference>
<dbReference type="InterPro" id="IPR051548">
    <property type="entry name" value="Grx-like_ET"/>
</dbReference>
<evidence type="ECO:0000256" key="1">
    <source>
        <dbReference type="SAM" id="Phobius"/>
    </source>
</evidence>
<dbReference type="SUPFAM" id="SSF52833">
    <property type="entry name" value="Thioredoxin-like"/>
    <property type="match status" value="1"/>
</dbReference>
<dbReference type="InterPro" id="IPR002109">
    <property type="entry name" value="Glutaredoxin"/>
</dbReference>
<dbReference type="Gene3D" id="3.40.30.10">
    <property type="entry name" value="Glutaredoxin"/>
    <property type="match status" value="1"/>
</dbReference>
<dbReference type="PANTHER" id="PTHR34386:SF1">
    <property type="entry name" value="GLUTAREDOXIN-LIKE PROTEIN NRDH"/>
    <property type="match status" value="1"/>
</dbReference>
<accession>A0A4R6JT44</accession>
<dbReference type="EMBL" id="SNWR01000001">
    <property type="protein sequence ID" value="TDO38601.1"/>
    <property type="molecule type" value="Genomic_DNA"/>
</dbReference>
<reference evidence="3 4" key="1">
    <citation type="submission" date="2019-03" db="EMBL/GenBank/DDBJ databases">
        <title>Sequencing the genomes of 1000 actinobacteria strains.</title>
        <authorList>
            <person name="Klenk H.-P."/>
        </authorList>
    </citation>
    <scope>NUCLEOTIDE SEQUENCE [LARGE SCALE GENOMIC DNA]</scope>
    <source>
        <strain evidence="3 4">DSM 43805</strain>
    </source>
</reference>
<dbReference type="AlphaFoldDB" id="A0A4R6JT44"/>
<dbReference type="InterPro" id="IPR036249">
    <property type="entry name" value="Thioredoxin-like_sf"/>
</dbReference>
<feature type="domain" description="Glutaredoxin" evidence="2">
    <location>
        <begin position="70"/>
        <end position="122"/>
    </location>
</feature>
<sequence>MRRWTSSVILVAAGLLGGIPMIADGSVAGGVAVLTAFVLFGVLVSPPAFPRSVTDAEARAAQAVDGRPIIYWRPGCPYCLRLRSSLARRAGRYHWVDIWKDPSAAASVRAVADGNETVPTVITVDSSYVNPSPQLVRNLP</sequence>
<keyword evidence="1" id="KW-0812">Transmembrane</keyword>
<gene>
    <name evidence="3" type="ORF">C8E87_2260</name>
</gene>
<protein>
    <submittedName>
        <fullName evidence="3">Glutaredoxin</fullName>
    </submittedName>
</protein>
<name>A0A4R6JT44_9ACTN</name>
<dbReference type="GO" id="GO:0045454">
    <property type="term" value="P:cell redox homeostasis"/>
    <property type="evidence" value="ECO:0007669"/>
    <property type="project" value="TreeGrafter"/>
</dbReference>
<keyword evidence="4" id="KW-1185">Reference proteome</keyword>
<dbReference type="PROSITE" id="PS51354">
    <property type="entry name" value="GLUTAREDOXIN_2"/>
    <property type="match status" value="1"/>
</dbReference>
<proteinExistence type="predicted"/>
<evidence type="ECO:0000259" key="2">
    <source>
        <dbReference type="Pfam" id="PF00462"/>
    </source>
</evidence>
<dbReference type="Pfam" id="PF00462">
    <property type="entry name" value="Glutaredoxin"/>
    <property type="match status" value="1"/>
</dbReference>
<organism evidence="3 4">
    <name type="scientific">Paractinoplanes brasiliensis</name>
    <dbReference type="NCBI Taxonomy" id="52695"/>
    <lineage>
        <taxon>Bacteria</taxon>
        <taxon>Bacillati</taxon>
        <taxon>Actinomycetota</taxon>
        <taxon>Actinomycetes</taxon>
        <taxon>Micromonosporales</taxon>
        <taxon>Micromonosporaceae</taxon>
        <taxon>Paractinoplanes</taxon>
    </lineage>
</organism>
<feature type="transmembrane region" description="Helical" evidence="1">
    <location>
        <begin position="27"/>
        <end position="49"/>
    </location>
</feature>
<evidence type="ECO:0000313" key="4">
    <source>
        <dbReference type="Proteomes" id="UP000294901"/>
    </source>
</evidence>